<dbReference type="PANTHER" id="PTHR43693:SF1">
    <property type="entry name" value="PROTEIN PHOSPHATASE CHEZ"/>
    <property type="match status" value="1"/>
</dbReference>
<dbReference type="Gene3D" id="1.10.287.500">
    <property type="entry name" value="Helix hairpin bin"/>
    <property type="match status" value="1"/>
</dbReference>
<evidence type="ECO:0000313" key="11">
    <source>
        <dbReference type="EMBL" id="CAI8931727.1"/>
    </source>
</evidence>
<dbReference type="SUPFAM" id="SSF75708">
    <property type="entry name" value="Chemotaxis phosphatase CheZ"/>
    <property type="match status" value="1"/>
</dbReference>
<keyword evidence="12" id="KW-1185">Reference proteome</keyword>
<accession>A0ABN8X7V7</accession>
<evidence type="ECO:0000256" key="8">
    <source>
        <dbReference type="ARBA" id="ARBA00022912"/>
    </source>
</evidence>
<dbReference type="InterPro" id="IPR050992">
    <property type="entry name" value="CheZ_family_phosphatases"/>
</dbReference>
<evidence type="ECO:0000256" key="4">
    <source>
        <dbReference type="ARBA" id="ARBA00022490"/>
    </source>
</evidence>
<keyword evidence="8 10" id="KW-0904">Protein phosphatase</keyword>
<keyword evidence="5 10" id="KW-0145">Chemotaxis</keyword>
<dbReference type="Proteomes" id="UP001162030">
    <property type="component" value="Chromosome"/>
</dbReference>
<dbReference type="PANTHER" id="PTHR43693">
    <property type="entry name" value="PROTEIN PHOSPHATASE CHEZ"/>
    <property type="match status" value="1"/>
</dbReference>
<comment type="function">
    <text evidence="10">Plays an important role in bacterial chemotaxis signal transduction pathway by accelerating the dephosphorylation of phosphorylated CheY (CheY-P).</text>
</comment>
<dbReference type="GO" id="GO:0016787">
    <property type="term" value="F:hydrolase activity"/>
    <property type="evidence" value="ECO:0007669"/>
    <property type="project" value="UniProtKB-KW"/>
</dbReference>
<dbReference type="Pfam" id="PF04344">
    <property type="entry name" value="CheZ"/>
    <property type="match status" value="1"/>
</dbReference>
<evidence type="ECO:0000256" key="3">
    <source>
        <dbReference type="ARBA" id="ARBA00018484"/>
    </source>
</evidence>
<proteinExistence type="inferred from homology"/>
<name>A0ABN8X7V7_9GAMM</name>
<organism evidence="11 12">
    <name type="scientific">Methylocaldum szegediense</name>
    <dbReference type="NCBI Taxonomy" id="73780"/>
    <lineage>
        <taxon>Bacteria</taxon>
        <taxon>Pseudomonadati</taxon>
        <taxon>Pseudomonadota</taxon>
        <taxon>Gammaproteobacteria</taxon>
        <taxon>Methylococcales</taxon>
        <taxon>Methylococcaceae</taxon>
        <taxon>Methylocaldum</taxon>
    </lineage>
</organism>
<evidence type="ECO:0000256" key="2">
    <source>
        <dbReference type="ARBA" id="ARBA00005908"/>
    </source>
</evidence>
<evidence type="ECO:0000256" key="9">
    <source>
        <dbReference type="ARBA" id="ARBA00029599"/>
    </source>
</evidence>
<evidence type="ECO:0000256" key="6">
    <source>
        <dbReference type="ARBA" id="ARBA00022779"/>
    </source>
</evidence>
<dbReference type="PIRSF" id="PIRSF002884">
    <property type="entry name" value="CheZ"/>
    <property type="match status" value="1"/>
</dbReference>
<keyword evidence="7 10" id="KW-0378">Hydrolase</keyword>
<dbReference type="InterPro" id="IPR007439">
    <property type="entry name" value="Chemotax_Pase_CheZ"/>
</dbReference>
<dbReference type="EC" id="3.1.3.-" evidence="10"/>
<comment type="subcellular location">
    <subcellularLocation>
        <location evidence="1 10">Cytoplasm</location>
    </subcellularLocation>
</comment>
<sequence length="245" mass="27797">MTDIQPSAEVRIEQVRALLAALERGDHESADRILDDIGRVRETLMFREIGKLTRQLHDTLANFALDGRIAELAEKEIPDAKERLNYVIAMTEQAANTTLNAVESILPFAESLRERSNELGAQWRRFRQREMPYEEFKSLTQDLTQYFDVSAGHLETIQRSLTEVLMAQGFQDLTGQIIRRVIRLVQDLEHNLVDLIRISGRRIKPSDESAQDLKVQTLGPAVPGVDKDTVQNQDDVDSLLSSLGF</sequence>
<keyword evidence="4 10" id="KW-0963">Cytoplasm</keyword>
<gene>
    <name evidence="11" type="primary">cheZ</name>
    <name evidence="11" type="ORF">MSZNOR_4056</name>
</gene>
<evidence type="ECO:0000313" key="12">
    <source>
        <dbReference type="Proteomes" id="UP001162030"/>
    </source>
</evidence>
<protein>
    <recommendedName>
        <fullName evidence="3 10">Protein phosphatase CheZ</fullName>
        <ecNumber evidence="10">3.1.3.-</ecNumber>
    </recommendedName>
    <alternativeName>
        <fullName evidence="9 10">Chemotaxis protein CheZ</fullName>
    </alternativeName>
</protein>
<evidence type="ECO:0000256" key="10">
    <source>
        <dbReference type="PIRNR" id="PIRNR002884"/>
    </source>
</evidence>
<evidence type="ECO:0000256" key="5">
    <source>
        <dbReference type="ARBA" id="ARBA00022500"/>
    </source>
</evidence>
<reference evidence="11 12" key="1">
    <citation type="submission" date="2023-03" db="EMBL/GenBank/DDBJ databases">
        <authorList>
            <person name="Pearce D."/>
        </authorList>
    </citation>
    <scope>NUCLEOTIDE SEQUENCE [LARGE SCALE GENOMIC DNA]</scope>
    <source>
        <strain evidence="11">Msz</strain>
    </source>
</reference>
<dbReference type="EMBL" id="OX458333">
    <property type="protein sequence ID" value="CAI8931727.1"/>
    <property type="molecule type" value="Genomic_DNA"/>
</dbReference>
<evidence type="ECO:0000256" key="1">
    <source>
        <dbReference type="ARBA" id="ARBA00004496"/>
    </source>
</evidence>
<keyword evidence="6 10" id="KW-0283">Flagellar rotation</keyword>
<comment type="subunit">
    <text evidence="10">Homodimer.</text>
</comment>
<comment type="similarity">
    <text evidence="2 10">Belongs to the CheZ family.</text>
</comment>
<evidence type="ECO:0000256" key="7">
    <source>
        <dbReference type="ARBA" id="ARBA00022801"/>
    </source>
</evidence>
<dbReference type="RefSeq" id="WP_026609516.1">
    <property type="nucleotide sequence ID" value="NZ_OX458333.1"/>
</dbReference>